<keyword evidence="3" id="KW-1185">Reference proteome</keyword>
<feature type="region of interest" description="Disordered" evidence="1">
    <location>
        <begin position="306"/>
        <end position="333"/>
    </location>
</feature>
<protein>
    <recommendedName>
        <fullName evidence="4">Reverse transcriptase domain-containing protein</fullName>
    </recommendedName>
</protein>
<evidence type="ECO:0008006" key="4">
    <source>
        <dbReference type="Google" id="ProtNLM"/>
    </source>
</evidence>
<dbReference type="PANTHER" id="PTHR37015">
    <property type="entry name" value="REVERSE TRANSCRIPTASE DOMAIN-CONTAINING PROTEIN"/>
    <property type="match status" value="1"/>
</dbReference>
<dbReference type="OrthoDB" id="74545at2759"/>
<sequence>MASSTAILSTLKHVTASKLNKLTQQNDKFEAHRAAILADVAAGKTRESKVRALLEGCRKHYITTGRSGISVLNVKRFLAQSGVDNSVATELLDEWKAMLEQDLDIQGRKFEYASLFAKLVTEWMQLQIAMGKFDEMEPKRFSEREVKMCINGVLKADLFSGPKREALVDLRSRPTILKEMADVLNIDLESNVSEWNWGPSPVPLTMRRHLNGKYRVYMDEEIHQSLLLHLIGAKWCVHMKQAFTAFFRSGAWTSSPFHAMDRSSRKKREYFLGSFDQSERKRQDTTKAKRRRMYAEEFFMTQLPTELGDSRDYGDESRAEDLDLDAQSSDSKTPLEIKESMHRLATTEMLLNKEIYGEFTIIQSDFKWFGPSLPHDTIFAVLKLLGVRGEWVDFFRKFLQVPVFWAEDGRQKNPRDLSVRARGIPMSHAISDALGEAVMFCLDFAVSKQTGGSALYRFHDDLFFWGQESTCIEAWKTINEFSDIMGLELNEDKTGCVQVFDSLENTRSLPGGLPKGDVAWGFLRLDAKKGIWTVDETKVEEHIVELKRQLSACRSVFS</sequence>
<dbReference type="AlphaFoldDB" id="A0A517LM25"/>
<feature type="compositionally biased region" description="Basic and acidic residues" evidence="1">
    <location>
        <begin position="308"/>
        <end position="321"/>
    </location>
</feature>
<evidence type="ECO:0000313" key="2">
    <source>
        <dbReference type="EMBL" id="QDS76690.1"/>
    </source>
</evidence>
<proteinExistence type="predicted"/>
<accession>A0A517LM25</accession>
<gene>
    <name evidence="2" type="ORF">FKW77_000427</name>
</gene>
<evidence type="ECO:0000313" key="3">
    <source>
        <dbReference type="Proteomes" id="UP000316270"/>
    </source>
</evidence>
<dbReference type="PANTHER" id="PTHR37015:SF2">
    <property type="entry name" value="REVERSE TRANSCRIPTASE DOMAIN-CONTAINING PROTEIN"/>
    <property type="match status" value="1"/>
</dbReference>
<reference evidence="2 3" key="1">
    <citation type="submission" date="2019-07" db="EMBL/GenBank/DDBJ databases">
        <title>Finished genome of Venturia effusa.</title>
        <authorList>
            <person name="Young C.A."/>
            <person name="Cox M.P."/>
            <person name="Ganley A.R.D."/>
            <person name="David W.J."/>
        </authorList>
    </citation>
    <scope>NUCLEOTIDE SEQUENCE [LARGE SCALE GENOMIC DNA]</scope>
    <source>
        <strain evidence="3">albino</strain>
    </source>
</reference>
<evidence type="ECO:0000256" key="1">
    <source>
        <dbReference type="SAM" id="MobiDB-lite"/>
    </source>
</evidence>
<dbReference type="STRING" id="50376.A0A517LM25"/>
<dbReference type="Proteomes" id="UP000316270">
    <property type="component" value="Chromosome 16"/>
</dbReference>
<dbReference type="EMBL" id="CP042200">
    <property type="protein sequence ID" value="QDS76690.1"/>
    <property type="molecule type" value="Genomic_DNA"/>
</dbReference>
<organism evidence="2 3">
    <name type="scientific">Venturia effusa</name>
    <dbReference type="NCBI Taxonomy" id="50376"/>
    <lineage>
        <taxon>Eukaryota</taxon>
        <taxon>Fungi</taxon>
        <taxon>Dikarya</taxon>
        <taxon>Ascomycota</taxon>
        <taxon>Pezizomycotina</taxon>
        <taxon>Dothideomycetes</taxon>
        <taxon>Pleosporomycetidae</taxon>
        <taxon>Venturiales</taxon>
        <taxon>Venturiaceae</taxon>
        <taxon>Venturia</taxon>
    </lineage>
</organism>
<name>A0A517LM25_9PEZI</name>